<feature type="domain" description="DUF1638" evidence="1">
    <location>
        <begin position="31"/>
        <end position="217"/>
    </location>
</feature>
<dbReference type="RefSeq" id="WP_015926548.1">
    <property type="nucleotide sequence ID" value="NC_011898.1"/>
</dbReference>
<dbReference type="OrthoDB" id="9787351at2"/>
<dbReference type="HOGENOM" id="CLU_098957_0_0_9"/>
<dbReference type="STRING" id="394503.Ccel_3200"/>
<reference evidence="2 3" key="1">
    <citation type="submission" date="2009-01" db="EMBL/GenBank/DDBJ databases">
        <title>Complete sequence of Clostridium cellulolyticum H10.</title>
        <authorList>
            <consortium name="US DOE Joint Genome Institute"/>
            <person name="Lucas S."/>
            <person name="Copeland A."/>
            <person name="Lapidus A."/>
            <person name="Glavina del Rio T."/>
            <person name="Dalin E."/>
            <person name="Tice H."/>
            <person name="Bruce D."/>
            <person name="Goodwin L."/>
            <person name="Pitluck S."/>
            <person name="Chertkov O."/>
            <person name="Saunders E."/>
            <person name="Brettin T."/>
            <person name="Detter J.C."/>
            <person name="Han C."/>
            <person name="Larimer F."/>
            <person name="Land M."/>
            <person name="Hauser L."/>
            <person name="Kyrpides N."/>
            <person name="Ivanova N."/>
            <person name="Zhou J."/>
            <person name="Richardson P."/>
        </authorList>
    </citation>
    <scope>NUCLEOTIDE SEQUENCE [LARGE SCALE GENOMIC DNA]</scope>
    <source>
        <strain evidence="3">ATCC 35319 / DSM 5812 / JCM 6584 / H10</strain>
    </source>
</reference>
<dbReference type="AlphaFoldDB" id="B8I0G4"/>
<dbReference type="Proteomes" id="UP000001349">
    <property type="component" value="Chromosome"/>
</dbReference>
<dbReference type="KEGG" id="cce:Ccel_3200"/>
<keyword evidence="3" id="KW-1185">Reference proteome</keyword>
<dbReference type="eggNOG" id="COG0145">
    <property type="taxonomic scope" value="Bacteria"/>
</dbReference>
<protein>
    <recommendedName>
        <fullName evidence="1">DUF1638 domain-containing protein</fullName>
    </recommendedName>
</protein>
<accession>B8I0G4</accession>
<dbReference type="EMBL" id="CP001348">
    <property type="protein sequence ID" value="ACL77490.1"/>
    <property type="molecule type" value="Genomic_DNA"/>
</dbReference>
<evidence type="ECO:0000313" key="2">
    <source>
        <dbReference type="EMBL" id="ACL77490.1"/>
    </source>
</evidence>
<evidence type="ECO:0000259" key="1">
    <source>
        <dbReference type="Pfam" id="PF07796"/>
    </source>
</evidence>
<dbReference type="InterPro" id="IPR012437">
    <property type="entry name" value="DUF1638"/>
</dbReference>
<gene>
    <name evidence="2" type="ordered locus">Ccel_3200</name>
</gene>
<organism evidence="2 3">
    <name type="scientific">Ruminiclostridium cellulolyticum (strain ATCC 35319 / DSM 5812 / JCM 6584 / H10)</name>
    <name type="common">Clostridium cellulolyticum</name>
    <dbReference type="NCBI Taxonomy" id="394503"/>
    <lineage>
        <taxon>Bacteria</taxon>
        <taxon>Bacillati</taxon>
        <taxon>Bacillota</taxon>
        <taxon>Clostridia</taxon>
        <taxon>Eubacteriales</taxon>
        <taxon>Oscillospiraceae</taxon>
        <taxon>Ruminiclostridium</taxon>
    </lineage>
</organism>
<sequence length="253" mass="29471">MLRLKVISCDVLNREISYLASQSEHYIDVTFLHQGLHDTPEKLNKRLQYEIDRANEGFPYNYFDTCPDYDYIIVCYGLCSNGITGICSQRLPLVVPKAHDCITLLLGSKEKYMELFRQQPGTYWFSTGWIERGWQPGELKYTILKKEYIQKYGEENAEFLMEMEQSWMKEYNNAGFISWDCFNNNDFYRSSVRSAADFLKWNFFEIPGNPGLLQNMLNGRFNKNKVLIVPPGIRIAASNDNDIIKVEGDNLDV</sequence>
<evidence type="ECO:0000313" key="3">
    <source>
        <dbReference type="Proteomes" id="UP000001349"/>
    </source>
</evidence>
<dbReference type="Pfam" id="PF07796">
    <property type="entry name" value="DUF1638"/>
    <property type="match status" value="1"/>
</dbReference>
<name>B8I0G4_RUMCH</name>
<proteinExistence type="predicted"/>